<evidence type="ECO:0000313" key="8">
    <source>
        <dbReference type="EMBL" id="GAH07391.1"/>
    </source>
</evidence>
<evidence type="ECO:0000256" key="6">
    <source>
        <dbReference type="ARBA" id="ARBA00023237"/>
    </source>
</evidence>
<organism evidence="8">
    <name type="scientific">marine sediment metagenome</name>
    <dbReference type="NCBI Taxonomy" id="412755"/>
    <lineage>
        <taxon>unclassified sequences</taxon>
        <taxon>metagenomes</taxon>
        <taxon>ecological metagenomes</taxon>
    </lineage>
</organism>
<sequence>MGLFGNEDLKPEKSKGYELGLEHQFNLPLLARISWFDRKTEQLISWVEISR</sequence>
<reference evidence="8" key="1">
    <citation type="journal article" date="2014" name="Front. Microbiol.">
        <title>High frequency of phylogenetically diverse reductive dehalogenase-homologous genes in deep subseafloor sedimentary metagenomes.</title>
        <authorList>
            <person name="Kawai M."/>
            <person name="Futagami T."/>
            <person name="Toyoda A."/>
            <person name="Takaki Y."/>
            <person name="Nishi S."/>
            <person name="Hori S."/>
            <person name="Arai W."/>
            <person name="Tsubouchi T."/>
            <person name="Morono Y."/>
            <person name="Uchiyama I."/>
            <person name="Ito T."/>
            <person name="Fujiyama A."/>
            <person name="Inagaki F."/>
            <person name="Takami H."/>
        </authorList>
    </citation>
    <scope>NUCLEOTIDE SEQUENCE</scope>
    <source>
        <strain evidence="8">Expedition CK06-06</strain>
    </source>
</reference>
<name>X1CGF9_9ZZZZ</name>
<dbReference type="AlphaFoldDB" id="X1CGF9"/>
<evidence type="ECO:0000256" key="4">
    <source>
        <dbReference type="ARBA" id="ARBA00023077"/>
    </source>
</evidence>
<keyword evidence="4" id="KW-0798">TonB box</keyword>
<dbReference type="InterPro" id="IPR000531">
    <property type="entry name" value="Beta-barrel_TonB"/>
</dbReference>
<dbReference type="SUPFAM" id="SSF56935">
    <property type="entry name" value="Porins"/>
    <property type="match status" value="1"/>
</dbReference>
<evidence type="ECO:0000256" key="3">
    <source>
        <dbReference type="ARBA" id="ARBA00022692"/>
    </source>
</evidence>
<dbReference type="InterPro" id="IPR039426">
    <property type="entry name" value="TonB-dep_rcpt-like"/>
</dbReference>
<comment type="caution">
    <text evidence="8">The sequence shown here is derived from an EMBL/GenBank/DDBJ whole genome shotgun (WGS) entry which is preliminary data.</text>
</comment>
<keyword evidence="5" id="KW-0472">Membrane</keyword>
<dbReference type="Gene3D" id="2.40.170.20">
    <property type="entry name" value="TonB-dependent receptor, beta-barrel domain"/>
    <property type="match status" value="1"/>
</dbReference>
<evidence type="ECO:0000256" key="5">
    <source>
        <dbReference type="ARBA" id="ARBA00023136"/>
    </source>
</evidence>
<feature type="non-terminal residue" evidence="8">
    <location>
        <position position="51"/>
    </location>
</feature>
<dbReference type="EMBL" id="BART01038761">
    <property type="protein sequence ID" value="GAH07391.1"/>
    <property type="molecule type" value="Genomic_DNA"/>
</dbReference>
<proteinExistence type="predicted"/>
<protein>
    <recommendedName>
        <fullName evidence="7">TonB-dependent receptor-like beta-barrel domain-containing protein</fullName>
    </recommendedName>
</protein>
<evidence type="ECO:0000256" key="2">
    <source>
        <dbReference type="ARBA" id="ARBA00022448"/>
    </source>
</evidence>
<accession>X1CGF9</accession>
<dbReference type="GO" id="GO:0009279">
    <property type="term" value="C:cell outer membrane"/>
    <property type="evidence" value="ECO:0007669"/>
    <property type="project" value="UniProtKB-SubCell"/>
</dbReference>
<dbReference type="PROSITE" id="PS52016">
    <property type="entry name" value="TONB_DEPENDENT_REC_3"/>
    <property type="match status" value="1"/>
</dbReference>
<gene>
    <name evidence="8" type="ORF">S01H4_64096</name>
</gene>
<keyword evidence="2" id="KW-0813">Transport</keyword>
<evidence type="ECO:0000259" key="7">
    <source>
        <dbReference type="Pfam" id="PF00593"/>
    </source>
</evidence>
<dbReference type="InterPro" id="IPR036942">
    <property type="entry name" value="Beta-barrel_TonB_sf"/>
</dbReference>
<dbReference type="Pfam" id="PF00593">
    <property type="entry name" value="TonB_dep_Rec_b-barrel"/>
    <property type="match status" value="1"/>
</dbReference>
<feature type="domain" description="TonB-dependent receptor-like beta-barrel" evidence="7">
    <location>
        <begin position="4"/>
        <end position="48"/>
    </location>
</feature>
<keyword evidence="3" id="KW-0812">Transmembrane</keyword>
<keyword evidence="6" id="KW-0998">Cell outer membrane</keyword>
<comment type="subcellular location">
    <subcellularLocation>
        <location evidence="1">Cell outer membrane</location>
        <topology evidence="1">Multi-pass membrane protein</topology>
    </subcellularLocation>
</comment>
<evidence type="ECO:0000256" key="1">
    <source>
        <dbReference type="ARBA" id="ARBA00004571"/>
    </source>
</evidence>